<dbReference type="InterPro" id="IPR001128">
    <property type="entry name" value="Cyt_P450"/>
</dbReference>
<dbReference type="InterPro" id="IPR002401">
    <property type="entry name" value="Cyt_P450_E_grp-I"/>
</dbReference>
<dbReference type="Pfam" id="PF00067">
    <property type="entry name" value="p450"/>
    <property type="match status" value="1"/>
</dbReference>
<evidence type="ECO:0000313" key="11">
    <source>
        <dbReference type="Proteomes" id="UP001142393"/>
    </source>
</evidence>
<name>A0A9W8P1F0_9AGAR</name>
<keyword evidence="11" id="KW-1185">Reference proteome</keyword>
<dbReference type="GO" id="GO:0005506">
    <property type="term" value="F:iron ion binding"/>
    <property type="evidence" value="ECO:0007669"/>
    <property type="project" value="InterPro"/>
</dbReference>
<evidence type="ECO:0000256" key="9">
    <source>
        <dbReference type="RuleBase" id="RU000461"/>
    </source>
</evidence>
<protein>
    <submittedName>
        <fullName evidence="10">Cytochrome P450</fullName>
    </submittedName>
</protein>
<dbReference type="GO" id="GO:0020037">
    <property type="term" value="F:heme binding"/>
    <property type="evidence" value="ECO:0007669"/>
    <property type="project" value="InterPro"/>
</dbReference>
<dbReference type="GO" id="GO:0004497">
    <property type="term" value="F:monooxygenase activity"/>
    <property type="evidence" value="ECO:0007669"/>
    <property type="project" value="UniProtKB-KW"/>
</dbReference>
<dbReference type="PROSITE" id="PS00086">
    <property type="entry name" value="CYTOCHROME_P450"/>
    <property type="match status" value="1"/>
</dbReference>
<dbReference type="EMBL" id="JANVFU010000006">
    <property type="protein sequence ID" value="KAJ3745061.1"/>
    <property type="molecule type" value="Genomic_DNA"/>
</dbReference>
<comment type="caution">
    <text evidence="10">The sequence shown here is derived from an EMBL/GenBank/DDBJ whole genome shotgun (WGS) entry which is preliminary data.</text>
</comment>
<dbReference type="Gene3D" id="1.10.630.10">
    <property type="entry name" value="Cytochrome P450"/>
    <property type="match status" value="1"/>
</dbReference>
<evidence type="ECO:0000256" key="1">
    <source>
        <dbReference type="ARBA" id="ARBA00001971"/>
    </source>
</evidence>
<reference evidence="10 11" key="1">
    <citation type="journal article" date="2023" name="Proc. Natl. Acad. Sci. U.S.A.">
        <title>A global phylogenomic analysis of the shiitake genus Lentinula.</title>
        <authorList>
            <person name="Sierra-Patev S."/>
            <person name="Min B."/>
            <person name="Naranjo-Ortiz M."/>
            <person name="Looney B."/>
            <person name="Konkel Z."/>
            <person name="Slot J.C."/>
            <person name="Sakamoto Y."/>
            <person name="Steenwyk J.L."/>
            <person name="Rokas A."/>
            <person name="Carro J."/>
            <person name="Camarero S."/>
            <person name="Ferreira P."/>
            <person name="Molpeceres G."/>
            <person name="Ruiz-Duenas F.J."/>
            <person name="Serrano A."/>
            <person name="Henrissat B."/>
            <person name="Drula E."/>
            <person name="Hughes K.W."/>
            <person name="Mata J.L."/>
            <person name="Ishikawa N.K."/>
            <person name="Vargas-Isla R."/>
            <person name="Ushijima S."/>
            <person name="Smith C.A."/>
            <person name="Donoghue J."/>
            <person name="Ahrendt S."/>
            <person name="Andreopoulos W."/>
            <person name="He G."/>
            <person name="LaButti K."/>
            <person name="Lipzen A."/>
            <person name="Ng V."/>
            <person name="Riley R."/>
            <person name="Sandor L."/>
            <person name="Barry K."/>
            <person name="Martinez A.T."/>
            <person name="Xiao Y."/>
            <person name="Gibbons J.G."/>
            <person name="Terashima K."/>
            <person name="Grigoriev I.V."/>
            <person name="Hibbett D."/>
        </authorList>
    </citation>
    <scope>NUCLEOTIDE SEQUENCE [LARGE SCALE GENOMIC DNA]</scope>
    <source>
        <strain evidence="10 11">TFB7810</strain>
    </source>
</reference>
<evidence type="ECO:0000256" key="7">
    <source>
        <dbReference type="ARBA" id="ARBA00023033"/>
    </source>
</evidence>
<dbReference type="SUPFAM" id="SSF48264">
    <property type="entry name" value="Cytochrome P450"/>
    <property type="match status" value="1"/>
</dbReference>
<dbReference type="InterPro" id="IPR047146">
    <property type="entry name" value="Cyt_P450_E_CYP52_fungi"/>
</dbReference>
<keyword evidence="6 8" id="KW-0408">Iron</keyword>
<comment type="cofactor">
    <cofactor evidence="1 8">
        <name>heme</name>
        <dbReference type="ChEBI" id="CHEBI:30413"/>
    </cofactor>
</comment>
<sequence>MPIHPRHYRLRFLLDLSWTVLFPQLCLFTALKTTGCPYTSLSVIVRVLLHLLAVPFIGWLRICWDEYSNARAAASFNAASIPRVRGKWPGNLDIAVKLVKSMHEDYLMQFFADLFDEYCVHTLNTRIFWSNQIITIDQEIVKHLLTGIGPDRFHKGYYWQERFESFLGNGIFNRDKEEWQAHRQIARPWFAKERVSDFNIFEKYTDRTLDILSSLITQHGSTTRAFDAQDLFARFTLDTASEFLFGQSLNTLMLELPGQGGHAVKMGPKGSAIDDEFGSFAWAFEDVQVKISTRMRIGNIWPIFELFQDKTQKSNTVIHDFLRPLVDQALDKKSDKKNRRDDKLDEGSETFLDHLARSTEDRDTVRFQLLNMLLAGRDTTSTLLSFVVYFLCCHPEVAARLRTEVLDHYGHDGRPTLENLKGLKYLRAVLNETLRLFPPVPMNSRLSDHSPRAIPCTSLSTHTTNFSILIPPNTTILYNTFLIQRRKDLWGEDAEVFRPERWLSNNSNISTDEEVGENHLLFMDPRDGDGLRKMIKDPFIFLPFHAGPRVCLGQNFALNEASYFLVLLLQRFKSFELAEDSMPEGSSPPLHWKKRTSGRQRYERIWPKSSVTTFVKGGLWVRAIPA</sequence>
<gene>
    <name evidence="10" type="ORF">DFH05DRAFT_1613905</name>
</gene>
<keyword evidence="4 8" id="KW-0479">Metal-binding</keyword>
<dbReference type="PRINTS" id="PR00385">
    <property type="entry name" value="P450"/>
</dbReference>
<evidence type="ECO:0000313" key="10">
    <source>
        <dbReference type="EMBL" id="KAJ3745061.1"/>
    </source>
</evidence>
<evidence type="ECO:0000256" key="5">
    <source>
        <dbReference type="ARBA" id="ARBA00023002"/>
    </source>
</evidence>
<proteinExistence type="inferred from homology"/>
<dbReference type="InterPro" id="IPR036396">
    <property type="entry name" value="Cyt_P450_sf"/>
</dbReference>
<evidence type="ECO:0000256" key="6">
    <source>
        <dbReference type="ARBA" id="ARBA00023004"/>
    </source>
</evidence>
<dbReference type="AlphaFoldDB" id="A0A9W8P1F0"/>
<dbReference type="GO" id="GO:0016705">
    <property type="term" value="F:oxidoreductase activity, acting on paired donors, with incorporation or reduction of molecular oxygen"/>
    <property type="evidence" value="ECO:0007669"/>
    <property type="project" value="InterPro"/>
</dbReference>
<evidence type="ECO:0000256" key="2">
    <source>
        <dbReference type="ARBA" id="ARBA00010617"/>
    </source>
</evidence>
<comment type="similarity">
    <text evidence="2 9">Belongs to the cytochrome P450 family.</text>
</comment>
<feature type="binding site" description="axial binding residue" evidence="8">
    <location>
        <position position="551"/>
    </location>
    <ligand>
        <name>heme</name>
        <dbReference type="ChEBI" id="CHEBI:30413"/>
    </ligand>
    <ligandPart>
        <name>Fe</name>
        <dbReference type="ChEBI" id="CHEBI:18248"/>
    </ligandPart>
</feature>
<dbReference type="Proteomes" id="UP001142393">
    <property type="component" value="Unassembled WGS sequence"/>
</dbReference>
<evidence type="ECO:0000256" key="8">
    <source>
        <dbReference type="PIRSR" id="PIRSR602401-1"/>
    </source>
</evidence>
<keyword evidence="7 9" id="KW-0503">Monooxygenase</keyword>
<dbReference type="PANTHER" id="PTHR24287">
    <property type="entry name" value="P450, PUTATIVE (EUROFUNG)-RELATED"/>
    <property type="match status" value="1"/>
</dbReference>
<keyword evidence="5 9" id="KW-0560">Oxidoreductase</keyword>
<organism evidence="10 11">
    <name type="scientific">Lentinula detonsa</name>
    <dbReference type="NCBI Taxonomy" id="2804962"/>
    <lineage>
        <taxon>Eukaryota</taxon>
        <taxon>Fungi</taxon>
        <taxon>Dikarya</taxon>
        <taxon>Basidiomycota</taxon>
        <taxon>Agaricomycotina</taxon>
        <taxon>Agaricomycetes</taxon>
        <taxon>Agaricomycetidae</taxon>
        <taxon>Agaricales</taxon>
        <taxon>Marasmiineae</taxon>
        <taxon>Omphalotaceae</taxon>
        <taxon>Lentinula</taxon>
    </lineage>
</organism>
<dbReference type="PRINTS" id="PR00463">
    <property type="entry name" value="EP450I"/>
</dbReference>
<accession>A0A9W8P1F0</accession>
<evidence type="ECO:0000256" key="3">
    <source>
        <dbReference type="ARBA" id="ARBA00022617"/>
    </source>
</evidence>
<keyword evidence="3 8" id="KW-0349">Heme</keyword>
<dbReference type="PANTHER" id="PTHR24287:SF1">
    <property type="entry name" value="P450, PUTATIVE (EUROFUNG)-RELATED"/>
    <property type="match status" value="1"/>
</dbReference>
<dbReference type="InterPro" id="IPR017972">
    <property type="entry name" value="Cyt_P450_CS"/>
</dbReference>
<evidence type="ECO:0000256" key="4">
    <source>
        <dbReference type="ARBA" id="ARBA00022723"/>
    </source>
</evidence>